<dbReference type="PANTHER" id="PTHR23208">
    <property type="entry name" value="LYSOZYME PROTEIN"/>
    <property type="match status" value="1"/>
</dbReference>
<evidence type="ECO:0000256" key="2">
    <source>
        <dbReference type="ARBA" id="ARBA00022729"/>
    </source>
</evidence>
<dbReference type="PANTHER" id="PTHR23208:SF36">
    <property type="entry name" value="LYSOZYME-RELATED"/>
    <property type="match status" value="1"/>
</dbReference>
<gene>
    <name evidence="3" type="ORF">IMSHALPRED_008355</name>
</gene>
<dbReference type="SUPFAM" id="SSF51445">
    <property type="entry name" value="(Trans)glycosidases"/>
    <property type="match status" value="1"/>
</dbReference>
<dbReference type="OrthoDB" id="2251794at2759"/>
<dbReference type="Gene3D" id="3.20.20.80">
    <property type="entry name" value="Glycosidases"/>
    <property type="match status" value="1"/>
</dbReference>
<comment type="similarity">
    <text evidence="1">Belongs to the glycosyl hydrolase 25 family.</text>
</comment>
<keyword evidence="2" id="KW-0732">Signal</keyword>
<keyword evidence="4" id="KW-1185">Reference proteome</keyword>
<dbReference type="Proteomes" id="UP000664534">
    <property type="component" value="Unassembled WGS sequence"/>
</dbReference>
<reference evidence="3" key="1">
    <citation type="submission" date="2021-03" db="EMBL/GenBank/DDBJ databases">
        <authorList>
            <person name="Tagirdzhanova G."/>
        </authorList>
    </citation>
    <scope>NUCLEOTIDE SEQUENCE</scope>
</reference>
<protein>
    <submittedName>
        <fullName evidence="3">Uncharacterized protein</fullName>
    </submittedName>
</protein>
<name>A0A8H3FVZ1_9LECA</name>
<proteinExistence type="inferred from homology"/>
<dbReference type="InterPro" id="IPR017853">
    <property type="entry name" value="GH"/>
</dbReference>
<dbReference type="InterPro" id="IPR002053">
    <property type="entry name" value="Glyco_hydro_25"/>
</dbReference>
<accession>A0A8H3FVZ1</accession>
<evidence type="ECO:0000256" key="1">
    <source>
        <dbReference type="ARBA" id="ARBA00010646"/>
    </source>
</evidence>
<evidence type="ECO:0000313" key="3">
    <source>
        <dbReference type="EMBL" id="CAF9931065.1"/>
    </source>
</evidence>
<dbReference type="GO" id="GO:0003796">
    <property type="term" value="F:lysozyme activity"/>
    <property type="evidence" value="ECO:0007669"/>
    <property type="project" value="InterPro"/>
</dbReference>
<dbReference type="GO" id="GO:0016998">
    <property type="term" value="P:cell wall macromolecule catabolic process"/>
    <property type="evidence" value="ECO:0007669"/>
    <property type="project" value="InterPro"/>
</dbReference>
<sequence length="108" mass="11397">MATTYEAAKAVGITSIDAYMFPYIGTGSQPTGVACKSISTQISEFLAAIDDNNIPVKHLWLDIEPEDASQSGVACNAWQLGSAGNEALAKQWVAAIKATGRSWGVYAN</sequence>
<comment type="caution">
    <text evidence="3">The sequence shown here is derived from an EMBL/GenBank/DDBJ whole genome shotgun (WGS) entry which is preliminary data.</text>
</comment>
<dbReference type="InterPro" id="IPR051595">
    <property type="entry name" value="GH25_Enzymes"/>
</dbReference>
<organism evidence="3 4">
    <name type="scientific">Imshaugia aleurites</name>
    <dbReference type="NCBI Taxonomy" id="172621"/>
    <lineage>
        <taxon>Eukaryota</taxon>
        <taxon>Fungi</taxon>
        <taxon>Dikarya</taxon>
        <taxon>Ascomycota</taxon>
        <taxon>Pezizomycotina</taxon>
        <taxon>Lecanoromycetes</taxon>
        <taxon>OSLEUM clade</taxon>
        <taxon>Lecanoromycetidae</taxon>
        <taxon>Lecanorales</taxon>
        <taxon>Lecanorineae</taxon>
        <taxon>Parmeliaceae</taxon>
        <taxon>Imshaugia</taxon>
    </lineage>
</organism>
<dbReference type="AlphaFoldDB" id="A0A8H3FVZ1"/>
<evidence type="ECO:0000313" key="4">
    <source>
        <dbReference type="Proteomes" id="UP000664534"/>
    </source>
</evidence>
<dbReference type="EMBL" id="CAJPDT010000059">
    <property type="protein sequence ID" value="CAF9931065.1"/>
    <property type="molecule type" value="Genomic_DNA"/>
</dbReference>
<dbReference type="GO" id="GO:0007165">
    <property type="term" value="P:signal transduction"/>
    <property type="evidence" value="ECO:0007669"/>
    <property type="project" value="TreeGrafter"/>
</dbReference>
<dbReference type="GO" id="GO:0009253">
    <property type="term" value="P:peptidoglycan catabolic process"/>
    <property type="evidence" value="ECO:0007669"/>
    <property type="project" value="InterPro"/>
</dbReference>
<dbReference type="PROSITE" id="PS51904">
    <property type="entry name" value="GLYCOSYL_HYDROL_F25_2"/>
    <property type="match status" value="1"/>
</dbReference>